<evidence type="ECO:0000259" key="8">
    <source>
        <dbReference type="PROSITE" id="PS00651"/>
    </source>
</evidence>
<dbReference type="HAMAP" id="MF_00503">
    <property type="entry name" value="Ribosomal_bL9"/>
    <property type="match status" value="1"/>
</dbReference>
<dbReference type="InterPro" id="IPR020070">
    <property type="entry name" value="Ribosomal_bL9_N"/>
</dbReference>
<keyword evidence="4 7" id="KW-0689">Ribosomal protein</keyword>
<dbReference type="SUPFAM" id="SSF55653">
    <property type="entry name" value="Ribosomal protein L9 C-domain"/>
    <property type="match status" value="1"/>
</dbReference>
<dbReference type="AlphaFoldDB" id="A0A0G1MEI6"/>
<dbReference type="NCBIfam" id="TIGR00158">
    <property type="entry name" value="L9"/>
    <property type="match status" value="1"/>
</dbReference>
<sequence length="147" mass="16335">MKVILLKKVLNYGQEGQIVEVSDGYARNFLFPQNLAVPATLQATRQVEIKKEREIKVEKKELKEAGRLATSLDGLEIEIETKVNEVGKLYAAISGQDIVEALKKIGKKIQPEWVGFSSPIKEIGGHEVLVCLPHGFEAKINLNIKAK</sequence>
<dbReference type="STRING" id="1618993.UX09_C0044G0010"/>
<keyword evidence="3 7" id="KW-0694">RNA-binding</keyword>
<comment type="caution">
    <text evidence="9">The sequence shown here is derived from an EMBL/GenBank/DDBJ whole genome shotgun (WGS) entry which is preliminary data.</text>
</comment>
<reference evidence="9 10" key="1">
    <citation type="journal article" date="2015" name="Nature">
        <title>rRNA introns, odd ribosomes, and small enigmatic genomes across a large radiation of phyla.</title>
        <authorList>
            <person name="Brown C.T."/>
            <person name="Hug L.A."/>
            <person name="Thomas B.C."/>
            <person name="Sharon I."/>
            <person name="Castelle C.J."/>
            <person name="Singh A."/>
            <person name="Wilkins M.J."/>
            <person name="Williams K.H."/>
            <person name="Banfield J.F."/>
        </authorList>
    </citation>
    <scope>NUCLEOTIDE SEQUENCE [LARGE SCALE GENOMIC DNA]</scope>
</reference>
<dbReference type="InterPro" id="IPR009027">
    <property type="entry name" value="Ribosomal_bL9/RNase_H1_N"/>
</dbReference>
<evidence type="ECO:0000256" key="7">
    <source>
        <dbReference type="HAMAP-Rule" id="MF_00503"/>
    </source>
</evidence>
<dbReference type="Proteomes" id="UP000034354">
    <property type="component" value="Unassembled WGS sequence"/>
</dbReference>
<evidence type="ECO:0000256" key="1">
    <source>
        <dbReference type="ARBA" id="ARBA00010605"/>
    </source>
</evidence>
<gene>
    <name evidence="7" type="primary">rplI</name>
    <name evidence="9" type="ORF">UX09_C0044G0010</name>
</gene>
<evidence type="ECO:0000313" key="10">
    <source>
        <dbReference type="Proteomes" id="UP000034354"/>
    </source>
</evidence>
<dbReference type="Gene3D" id="3.40.5.10">
    <property type="entry name" value="Ribosomal protein L9, N-terminal domain"/>
    <property type="match status" value="1"/>
</dbReference>
<feature type="domain" description="Ribosomal protein L9" evidence="8">
    <location>
        <begin position="13"/>
        <end position="40"/>
    </location>
</feature>
<evidence type="ECO:0000256" key="2">
    <source>
        <dbReference type="ARBA" id="ARBA00022730"/>
    </source>
</evidence>
<protein>
    <recommendedName>
        <fullName evidence="6 7">Large ribosomal subunit protein bL9</fullName>
    </recommendedName>
</protein>
<dbReference type="InterPro" id="IPR036935">
    <property type="entry name" value="Ribosomal_bL9_N_sf"/>
</dbReference>
<proteinExistence type="inferred from homology"/>
<dbReference type="GO" id="GO:0006412">
    <property type="term" value="P:translation"/>
    <property type="evidence" value="ECO:0007669"/>
    <property type="project" value="UniProtKB-UniRule"/>
</dbReference>
<accession>A0A0G1MEI6</accession>
<dbReference type="GO" id="GO:0005840">
    <property type="term" value="C:ribosome"/>
    <property type="evidence" value="ECO:0007669"/>
    <property type="project" value="UniProtKB-KW"/>
</dbReference>
<dbReference type="PATRIC" id="fig|1618993.3.peg.908"/>
<dbReference type="Pfam" id="PF03948">
    <property type="entry name" value="Ribosomal_L9_C"/>
    <property type="match status" value="1"/>
</dbReference>
<organism evidence="9 10">
    <name type="scientific">Candidatus Uhrbacteria bacterium GW2011_GWE2_45_35</name>
    <dbReference type="NCBI Taxonomy" id="1618993"/>
    <lineage>
        <taxon>Bacteria</taxon>
        <taxon>Candidatus Uhriibacteriota</taxon>
    </lineage>
</organism>
<dbReference type="Gene3D" id="3.10.430.100">
    <property type="entry name" value="Ribosomal protein L9, C-terminal domain"/>
    <property type="match status" value="1"/>
</dbReference>
<dbReference type="GO" id="GO:0019843">
    <property type="term" value="F:rRNA binding"/>
    <property type="evidence" value="ECO:0007669"/>
    <property type="project" value="UniProtKB-UniRule"/>
</dbReference>
<evidence type="ECO:0000256" key="4">
    <source>
        <dbReference type="ARBA" id="ARBA00022980"/>
    </source>
</evidence>
<dbReference type="InterPro" id="IPR036791">
    <property type="entry name" value="Ribosomal_bL9_C_sf"/>
</dbReference>
<evidence type="ECO:0000256" key="5">
    <source>
        <dbReference type="ARBA" id="ARBA00023274"/>
    </source>
</evidence>
<dbReference type="EMBL" id="LCKW01000044">
    <property type="protein sequence ID" value="KKU06716.1"/>
    <property type="molecule type" value="Genomic_DNA"/>
</dbReference>
<dbReference type="Pfam" id="PF01281">
    <property type="entry name" value="Ribosomal_L9_N"/>
    <property type="match status" value="1"/>
</dbReference>
<dbReference type="InterPro" id="IPR000244">
    <property type="entry name" value="Ribosomal_bL9"/>
</dbReference>
<comment type="similarity">
    <text evidence="1 7">Belongs to the bacterial ribosomal protein bL9 family.</text>
</comment>
<dbReference type="PROSITE" id="PS00651">
    <property type="entry name" value="RIBOSOMAL_L9"/>
    <property type="match status" value="1"/>
</dbReference>
<evidence type="ECO:0000313" key="9">
    <source>
        <dbReference type="EMBL" id="KKU06716.1"/>
    </source>
</evidence>
<dbReference type="PANTHER" id="PTHR21368">
    <property type="entry name" value="50S RIBOSOMAL PROTEIN L9"/>
    <property type="match status" value="1"/>
</dbReference>
<name>A0A0G1MEI6_9BACT</name>
<comment type="function">
    <text evidence="7">Binds to the 23S rRNA.</text>
</comment>
<evidence type="ECO:0000256" key="6">
    <source>
        <dbReference type="ARBA" id="ARBA00035292"/>
    </source>
</evidence>
<dbReference type="InterPro" id="IPR020069">
    <property type="entry name" value="Ribosomal_bL9_C"/>
</dbReference>
<keyword evidence="5 7" id="KW-0687">Ribonucleoprotein</keyword>
<dbReference type="InterPro" id="IPR020594">
    <property type="entry name" value="Ribosomal_bL9_bac/chp"/>
</dbReference>
<evidence type="ECO:0000256" key="3">
    <source>
        <dbReference type="ARBA" id="ARBA00022884"/>
    </source>
</evidence>
<keyword evidence="2 7" id="KW-0699">rRNA-binding</keyword>
<dbReference type="GO" id="GO:1990904">
    <property type="term" value="C:ribonucleoprotein complex"/>
    <property type="evidence" value="ECO:0007669"/>
    <property type="project" value="UniProtKB-KW"/>
</dbReference>
<dbReference type="GO" id="GO:0003735">
    <property type="term" value="F:structural constituent of ribosome"/>
    <property type="evidence" value="ECO:0007669"/>
    <property type="project" value="InterPro"/>
</dbReference>
<dbReference type="SUPFAM" id="SSF55658">
    <property type="entry name" value="L9 N-domain-like"/>
    <property type="match status" value="1"/>
</dbReference>